<evidence type="ECO:0000256" key="1">
    <source>
        <dbReference type="ARBA" id="ARBA00022734"/>
    </source>
</evidence>
<dbReference type="SMART" id="SM00034">
    <property type="entry name" value="CLECT"/>
    <property type="match status" value="1"/>
</dbReference>
<feature type="signal peptide" evidence="2">
    <location>
        <begin position="1"/>
        <end position="20"/>
    </location>
</feature>
<dbReference type="OrthoDB" id="2142683at2759"/>
<dbReference type="GO" id="GO:0030246">
    <property type="term" value="F:carbohydrate binding"/>
    <property type="evidence" value="ECO:0007669"/>
    <property type="project" value="UniProtKB-KW"/>
</dbReference>
<dbReference type="PANTHER" id="PTHR22799:SF6">
    <property type="entry name" value="C-TYPE LECTIN DOMAIN FAMILY 4 MEMBER M-LIKE"/>
    <property type="match status" value="1"/>
</dbReference>
<dbReference type="InterPro" id="IPR016186">
    <property type="entry name" value="C-type_lectin-like/link_sf"/>
</dbReference>
<dbReference type="InterPro" id="IPR016187">
    <property type="entry name" value="CTDL_fold"/>
</dbReference>
<dbReference type="InterPro" id="IPR051663">
    <property type="entry name" value="CLec_Tetranectin-domain"/>
</dbReference>
<keyword evidence="2" id="KW-0732">Signal</keyword>
<dbReference type="Pfam" id="PF00059">
    <property type="entry name" value="Lectin_C"/>
    <property type="match status" value="1"/>
</dbReference>
<protein>
    <submittedName>
        <fullName evidence="4">C-type lectin</fullName>
    </submittedName>
</protein>
<dbReference type="SMR" id="B2KNK9"/>
<dbReference type="Gene3D" id="3.10.100.10">
    <property type="entry name" value="Mannose-Binding Protein A, subunit A"/>
    <property type="match status" value="1"/>
</dbReference>
<accession>B2KNK9</accession>
<keyword evidence="1 4" id="KW-0430">Lectin</keyword>
<evidence type="ECO:0000259" key="3">
    <source>
        <dbReference type="PROSITE" id="PS50041"/>
    </source>
</evidence>
<dbReference type="InterPro" id="IPR001304">
    <property type="entry name" value="C-type_lectin-like"/>
</dbReference>
<dbReference type="PROSITE" id="PS50041">
    <property type="entry name" value="C_TYPE_LECTIN_2"/>
    <property type="match status" value="1"/>
</dbReference>
<organism evidence="4">
    <name type="scientific">Penaeus vannamei</name>
    <name type="common">Whiteleg shrimp</name>
    <name type="synonym">Litopenaeus vannamei</name>
    <dbReference type="NCBI Taxonomy" id="6689"/>
    <lineage>
        <taxon>Eukaryota</taxon>
        <taxon>Metazoa</taxon>
        <taxon>Ecdysozoa</taxon>
        <taxon>Arthropoda</taxon>
        <taxon>Crustacea</taxon>
        <taxon>Multicrustacea</taxon>
        <taxon>Malacostraca</taxon>
        <taxon>Eumalacostraca</taxon>
        <taxon>Eucarida</taxon>
        <taxon>Decapoda</taxon>
        <taxon>Dendrobranchiata</taxon>
        <taxon>Penaeoidea</taxon>
        <taxon>Penaeidae</taxon>
        <taxon>Penaeus</taxon>
    </lineage>
</organism>
<sequence>MKFLAPVILTALISVASVRSNDCPYPYEPLDDTRRIFLDAYVTYTWQDTVDPCKTHSGEILMIEDCETFALVYDYIKSKDVTQGKHFRLGATDEVEEGTWKFVNNRAVPQGVPFWGKGEPNSGNTHNCAIMHASYNHYWYDIQCENKYNPICLKKY</sequence>
<feature type="domain" description="C-type lectin" evidence="3">
    <location>
        <begin position="45"/>
        <end position="153"/>
    </location>
</feature>
<dbReference type="SUPFAM" id="SSF56436">
    <property type="entry name" value="C-type lectin-like"/>
    <property type="match status" value="1"/>
</dbReference>
<dbReference type="AlphaFoldDB" id="B2KNK9"/>
<evidence type="ECO:0000256" key="2">
    <source>
        <dbReference type="SAM" id="SignalP"/>
    </source>
</evidence>
<feature type="chain" id="PRO_5002780270" evidence="2">
    <location>
        <begin position="21"/>
        <end position="156"/>
    </location>
</feature>
<reference evidence="4" key="1">
    <citation type="journal article" date="2009" name="Fish Shellfish Immunol.">
        <title>Cloning and characterization of a novel C-type lectin gene from shrimp Litopenaeus vannamei.</title>
        <authorList>
            <person name="Zhang Y."/>
            <person name="Qiu L."/>
            <person name="Song L."/>
            <person name="Zhang H."/>
            <person name="Zhao J."/>
            <person name="Wang L."/>
            <person name="yu Y."/>
            <person name="Li C."/>
            <person name="Li F."/>
            <person name="Xing K."/>
            <person name="Huang B."/>
        </authorList>
    </citation>
    <scope>NUCLEOTIDE SEQUENCE</scope>
</reference>
<evidence type="ECO:0000313" key="4">
    <source>
        <dbReference type="EMBL" id="ABU62825.1"/>
    </source>
</evidence>
<name>B2KNK9_PENVA</name>
<dbReference type="PANTHER" id="PTHR22799">
    <property type="entry name" value="TETRANECTIN-RELATED"/>
    <property type="match status" value="1"/>
</dbReference>
<dbReference type="EMBL" id="EF583939">
    <property type="protein sequence ID" value="ABU62825.1"/>
    <property type="molecule type" value="mRNA"/>
</dbReference>
<proteinExistence type="evidence at transcript level"/>